<evidence type="ECO:0000313" key="5">
    <source>
        <dbReference type="Proteomes" id="UP001597040"/>
    </source>
</evidence>
<feature type="compositionally biased region" description="Basic and acidic residues" evidence="3">
    <location>
        <begin position="146"/>
        <end position="162"/>
    </location>
</feature>
<keyword evidence="4" id="KW-0969">Cilium</keyword>
<reference evidence="5" key="1">
    <citation type="journal article" date="2019" name="Int. J. Syst. Evol. Microbiol.">
        <title>The Global Catalogue of Microorganisms (GCM) 10K type strain sequencing project: providing services to taxonomists for standard genome sequencing and annotation.</title>
        <authorList>
            <consortium name="The Broad Institute Genomics Platform"/>
            <consortium name="The Broad Institute Genome Sequencing Center for Infectious Disease"/>
            <person name="Wu L."/>
            <person name="Ma J."/>
        </authorList>
    </citation>
    <scope>NUCLEOTIDE SEQUENCE [LARGE SCALE GENOMIC DNA]</scope>
    <source>
        <strain evidence="5">CCUG 56754</strain>
    </source>
</reference>
<keyword evidence="1" id="KW-1005">Bacterial flagellum biogenesis</keyword>
<name>A0ABW3LLS1_9BACI</name>
<dbReference type="InterPro" id="IPR007809">
    <property type="entry name" value="FlgN-like"/>
</dbReference>
<dbReference type="RefSeq" id="WP_390362277.1">
    <property type="nucleotide sequence ID" value="NZ_JBHTKJ010000026.1"/>
</dbReference>
<accession>A0ABW3LLS1</accession>
<dbReference type="Proteomes" id="UP001597040">
    <property type="component" value="Unassembled WGS sequence"/>
</dbReference>
<dbReference type="InterPro" id="IPR036679">
    <property type="entry name" value="FlgN-like_sf"/>
</dbReference>
<keyword evidence="5" id="KW-1185">Reference proteome</keyword>
<evidence type="ECO:0000313" key="4">
    <source>
        <dbReference type="EMBL" id="MFD1038885.1"/>
    </source>
</evidence>
<evidence type="ECO:0000256" key="3">
    <source>
        <dbReference type="SAM" id="MobiDB-lite"/>
    </source>
</evidence>
<evidence type="ECO:0000256" key="2">
    <source>
        <dbReference type="SAM" id="Coils"/>
    </source>
</evidence>
<dbReference type="Gene3D" id="1.20.58.300">
    <property type="entry name" value="FlgN-like"/>
    <property type="match status" value="1"/>
</dbReference>
<dbReference type="SUPFAM" id="SSF140566">
    <property type="entry name" value="FlgN-like"/>
    <property type="match status" value="1"/>
</dbReference>
<dbReference type="EMBL" id="JBHTKJ010000026">
    <property type="protein sequence ID" value="MFD1038885.1"/>
    <property type="molecule type" value="Genomic_DNA"/>
</dbReference>
<keyword evidence="4" id="KW-0282">Flagellum</keyword>
<proteinExistence type="predicted"/>
<keyword evidence="2" id="KW-0175">Coiled coil</keyword>
<feature type="coiled-coil region" evidence="2">
    <location>
        <begin position="93"/>
        <end position="123"/>
    </location>
</feature>
<evidence type="ECO:0000256" key="1">
    <source>
        <dbReference type="ARBA" id="ARBA00022795"/>
    </source>
</evidence>
<feature type="region of interest" description="Disordered" evidence="3">
    <location>
        <begin position="141"/>
        <end position="162"/>
    </location>
</feature>
<sequence length="162" mass="18659">MSVFKIIKSLHKLVDMHKTLIDISGQKTEIIKEGSVDKLQTLLIKERKHVKAIEQIEKLRQTEVKEWFTQQGSKEDPPTITRMLAIISDDEQQKELEAMTVSLTEAITQLKQQEELNQALIQQSMQFVQLSLDMINPSIKSMNYGNKKETESIKRSVFDSKA</sequence>
<organism evidence="4 5">
    <name type="scientific">Virgibacillus byunsanensis</name>
    <dbReference type="NCBI Taxonomy" id="570945"/>
    <lineage>
        <taxon>Bacteria</taxon>
        <taxon>Bacillati</taxon>
        <taxon>Bacillota</taxon>
        <taxon>Bacilli</taxon>
        <taxon>Bacillales</taxon>
        <taxon>Bacillaceae</taxon>
        <taxon>Virgibacillus</taxon>
    </lineage>
</organism>
<dbReference type="Pfam" id="PF05130">
    <property type="entry name" value="FlgN"/>
    <property type="match status" value="1"/>
</dbReference>
<comment type="caution">
    <text evidence="4">The sequence shown here is derived from an EMBL/GenBank/DDBJ whole genome shotgun (WGS) entry which is preliminary data.</text>
</comment>
<keyword evidence="4" id="KW-0966">Cell projection</keyword>
<protein>
    <submittedName>
        <fullName evidence="4">Flagellar protein FlgN</fullName>
    </submittedName>
</protein>
<gene>
    <name evidence="4" type="ORF">ACFQ3N_10860</name>
</gene>